<protein>
    <submittedName>
        <fullName evidence="1">Uncharacterized protein</fullName>
    </submittedName>
</protein>
<sequence>MQVDTPDPLDWTVDEVVTFLCHNPDQPWSRSATGGPRPDPASFETALRDNFVTGEVLLHDVHKTELREDLGLKTLGHLSSMLRAIRYLQDNSLKYKGSMGYAHSPEGRQNGPSSMLFSPMGVAPRLPSTMHSETGHTPGSITPSRGDSRAHSMAMTPSALIKPHNLEAALTSSPAKNQVTMRPEPTPNTAPESRQTPAVEQDLSLVERSEASNPDLPAQSRGHITIDSSGKKRLKLEPPSSAKVQDQKQSSKIAGTQDGKVWYMGPERISHSDVFYSPNLDGNDRSFTMLGSEVPTAKRHFVNKSLSHFYKQQPIKLTSDGSDTHFTKWAMVPYSSKVVNAGNPKLFTLYTSDKEKVTVSRESMQNWPQFSTLQPGSHSDSTDDADRHGPYASLLQRYPPQEGDQDTLPLYGDSGSEGEYDDATLQEMKDEQQEAAPHKMTENEMRSIIADCISDYKAKWRQNGQQKEQAKAQKLWLTARRTKSTNQKIKVLNQETIILQKRLEKLQEHICDSTYSARAELIDQCQSMEQTIMDIEKSKWRVSILEQKNCPPKTSPPPRRPYVFKPRRNLEDEESLQSDSDYLTDDNPYEFIDDTSAVDEVSHEGDIPMTTPSTSDSDDDIISPSGIRRNSRKLRRLPFRESSSPLPGPKRDITTSYIDLTAESPPPEDFNIETPPLNPVQPVVSKPEDPFVTTRTSPSISPEPPLGPSLRVEIPVKAVGGPPRDLKSRASPPLPTLNDIKGIKQMPWHFLEERKDRRHPNQTATPHKKRKREIKESQTTKLNQQSAQMRVQLNEEQRRKVEQKMESMGVSNNDPAHQAVSFREPIIYLNPHIGSRVMPHQLNGIQFMWRELLGDEKGQGCLLAHTMGLGKTMQVISLLATISATASSDDPNVSEQVPPDLRKSKTLVLSPVTLIENWYEEFFMWCPPNSPIGPVRKVTSSSASQKRLQTLVDWDAEGGVLIMGYELFRSWVMNKKSAKRDKPAIPDELHHEVRTMLLEGPNIVVADEAHKMKNANTGIAQATTQFRTKRRIALTGSPLANNLVDYYTMVNWIAEGYLGEFLEFKANFVEPIEEGLYADSTRWERRKSLIKLKALNNNLEPKLNRADITVLEGSLPPKTEFVLTIPLTPLQKAAYDLYVVSTLAGRADECVQSTKLWSWLAVLSLCNNHPACFRQKLLDRAGDAQKPDKKSEEPEGSPEAEQIPEAPLPDADNLMSKLKMLFAAVSDMNALELSYRAQILDRIITESINAGDKLLVFSQSIPTLDYIERMLKMAGRKYRRLDGQTPIQSRQNATKKFNHSSDEHVYLISTRAGGLGLNIPGANRVVIFDFGFSPMWEQQAVGRVYRLGQKRPVFIYRFIAGGTFEELIYNRAMFKTQLAFRVVDKKNPVREATKPLKTYLFPAKAVPETDTSEFLGKDPQVLDKILNEKDTYPIRKITLTKTLERDDNDKLSSEEEQRVQEEISDMTLRHTNPAAYQSLMEQRRRAALAAARADAAESYSMSYMQPNIPSVPIPYNSPFNPPNFVQYQPQQQQGQYLPQYQQQQQPLPLPAPPVIPSNAHNDGPPPLAPNMITYE</sequence>
<dbReference type="EMBL" id="JAOPJF010000022">
    <property type="protein sequence ID" value="KAK1145787.1"/>
    <property type="molecule type" value="Genomic_DNA"/>
</dbReference>
<name>A0ACC3B5M7_9EURO</name>
<proteinExistence type="predicted"/>
<organism evidence="1 2">
    <name type="scientific">Aspergillus melleus</name>
    <dbReference type="NCBI Taxonomy" id="138277"/>
    <lineage>
        <taxon>Eukaryota</taxon>
        <taxon>Fungi</taxon>
        <taxon>Dikarya</taxon>
        <taxon>Ascomycota</taxon>
        <taxon>Pezizomycotina</taxon>
        <taxon>Eurotiomycetes</taxon>
        <taxon>Eurotiomycetidae</taxon>
        <taxon>Eurotiales</taxon>
        <taxon>Aspergillaceae</taxon>
        <taxon>Aspergillus</taxon>
        <taxon>Aspergillus subgen. Circumdati</taxon>
    </lineage>
</organism>
<comment type="caution">
    <text evidence="1">The sequence shown here is derived from an EMBL/GenBank/DDBJ whole genome shotgun (WGS) entry which is preliminary data.</text>
</comment>
<accession>A0ACC3B5M7</accession>
<dbReference type="Proteomes" id="UP001177260">
    <property type="component" value="Unassembled WGS sequence"/>
</dbReference>
<keyword evidence="2" id="KW-1185">Reference proteome</keyword>
<evidence type="ECO:0000313" key="2">
    <source>
        <dbReference type="Proteomes" id="UP001177260"/>
    </source>
</evidence>
<evidence type="ECO:0000313" key="1">
    <source>
        <dbReference type="EMBL" id="KAK1145787.1"/>
    </source>
</evidence>
<gene>
    <name evidence="1" type="ORF">N8T08_004028</name>
</gene>
<reference evidence="1 2" key="1">
    <citation type="journal article" date="2023" name="ACS Omega">
        <title>Identification of the Neoaspergillic Acid Biosynthesis Gene Cluster by Establishing an In Vitro CRISPR-Ribonucleoprotein Genetic System in Aspergillus melleus.</title>
        <authorList>
            <person name="Yuan B."/>
            <person name="Grau M.F."/>
            <person name="Murata R.M."/>
            <person name="Torok T."/>
            <person name="Venkateswaran K."/>
            <person name="Stajich J.E."/>
            <person name="Wang C.C.C."/>
        </authorList>
    </citation>
    <scope>NUCLEOTIDE SEQUENCE [LARGE SCALE GENOMIC DNA]</scope>
    <source>
        <strain evidence="1 2">IMV 1140</strain>
    </source>
</reference>